<evidence type="ECO:0000313" key="3">
    <source>
        <dbReference type="Proteomes" id="UP001054945"/>
    </source>
</evidence>
<name>A0AAV4QG68_CAEEX</name>
<dbReference type="AlphaFoldDB" id="A0AAV4QG68"/>
<protein>
    <submittedName>
        <fullName evidence="2">Uncharacterized protein</fullName>
    </submittedName>
</protein>
<evidence type="ECO:0000256" key="1">
    <source>
        <dbReference type="SAM" id="Phobius"/>
    </source>
</evidence>
<feature type="transmembrane region" description="Helical" evidence="1">
    <location>
        <begin position="88"/>
        <end position="106"/>
    </location>
</feature>
<reference evidence="2 3" key="1">
    <citation type="submission" date="2021-06" db="EMBL/GenBank/DDBJ databases">
        <title>Caerostris extrusa draft genome.</title>
        <authorList>
            <person name="Kono N."/>
            <person name="Arakawa K."/>
        </authorList>
    </citation>
    <scope>NUCLEOTIDE SEQUENCE [LARGE SCALE GENOMIC DNA]</scope>
</reference>
<sequence>MWFHPTDYGYLVHQFSSWVLPFISFVMFINMAVSGCLVYETGSGICDEIQKITTNCSRTAESQRQLSKLSENELCLTVWKIVPIKRSFLIATIGTVFTYCILIHNLQQ</sequence>
<feature type="transmembrane region" description="Helical" evidence="1">
    <location>
        <begin position="20"/>
        <end position="39"/>
    </location>
</feature>
<organism evidence="2 3">
    <name type="scientific">Caerostris extrusa</name>
    <name type="common">Bark spider</name>
    <name type="synonym">Caerostris bankana</name>
    <dbReference type="NCBI Taxonomy" id="172846"/>
    <lineage>
        <taxon>Eukaryota</taxon>
        <taxon>Metazoa</taxon>
        <taxon>Ecdysozoa</taxon>
        <taxon>Arthropoda</taxon>
        <taxon>Chelicerata</taxon>
        <taxon>Arachnida</taxon>
        <taxon>Araneae</taxon>
        <taxon>Araneomorphae</taxon>
        <taxon>Entelegynae</taxon>
        <taxon>Araneoidea</taxon>
        <taxon>Araneidae</taxon>
        <taxon>Caerostris</taxon>
    </lineage>
</organism>
<accession>A0AAV4QG68</accession>
<keyword evidence="3" id="KW-1185">Reference proteome</keyword>
<proteinExistence type="predicted"/>
<dbReference type="EMBL" id="BPLR01006281">
    <property type="protein sequence ID" value="GIY08713.1"/>
    <property type="molecule type" value="Genomic_DNA"/>
</dbReference>
<dbReference type="Proteomes" id="UP001054945">
    <property type="component" value="Unassembled WGS sequence"/>
</dbReference>
<keyword evidence="1" id="KW-1133">Transmembrane helix</keyword>
<evidence type="ECO:0000313" key="2">
    <source>
        <dbReference type="EMBL" id="GIY08713.1"/>
    </source>
</evidence>
<gene>
    <name evidence="2" type="ORF">CEXT_737101</name>
</gene>
<keyword evidence="1" id="KW-0472">Membrane</keyword>
<comment type="caution">
    <text evidence="2">The sequence shown here is derived from an EMBL/GenBank/DDBJ whole genome shotgun (WGS) entry which is preliminary data.</text>
</comment>
<keyword evidence="1" id="KW-0812">Transmembrane</keyword>